<keyword evidence="1" id="KW-0812">Transmembrane</keyword>
<dbReference type="EMBL" id="QKLU01000004">
    <property type="protein sequence ID" value="PYF74078.1"/>
    <property type="molecule type" value="Genomic_DNA"/>
</dbReference>
<dbReference type="AlphaFoldDB" id="A0A318UGF5"/>
<feature type="transmembrane region" description="Helical" evidence="1">
    <location>
        <begin position="119"/>
        <end position="142"/>
    </location>
</feature>
<evidence type="ECO:0000313" key="3">
    <source>
        <dbReference type="Proteomes" id="UP000248198"/>
    </source>
</evidence>
<reference evidence="2 3" key="1">
    <citation type="submission" date="2018-06" db="EMBL/GenBank/DDBJ databases">
        <title>Genomic Encyclopedia of Archaeal and Bacterial Type Strains, Phase II (KMG-II): from individual species to whole genera.</title>
        <authorList>
            <person name="Goeker M."/>
        </authorList>
    </citation>
    <scope>NUCLEOTIDE SEQUENCE [LARGE SCALE GENOMIC DNA]</scope>
    <source>
        <strain evidence="2 3">DSM 27372</strain>
    </source>
</reference>
<evidence type="ECO:0000256" key="1">
    <source>
        <dbReference type="SAM" id="Phobius"/>
    </source>
</evidence>
<feature type="transmembrane region" description="Helical" evidence="1">
    <location>
        <begin position="217"/>
        <end position="238"/>
    </location>
</feature>
<organism evidence="2 3">
    <name type="scientific">Pedobacter nutrimenti</name>
    <dbReference type="NCBI Taxonomy" id="1241337"/>
    <lineage>
        <taxon>Bacteria</taxon>
        <taxon>Pseudomonadati</taxon>
        <taxon>Bacteroidota</taxon>
        <taxon>Sphingobacteriia</taxon>
        <taxon>Sphingobacteriales</taxon>
        <taxon>Sphingobacteriaceae</taxon>
        <taxon>Pedobacter</taxon>
    </lineage>
</organism>
<evidence type="ECO:0000313" key="2">
    <source>
        <dbReference type="EMBL" id="PYF74078.1"/>
    </source>
</evidence>
<dbReference type="Pfam" id="PF12412">
    <property type="entry name" value="DUF3667"/>
    <property type="match status" value="1"/>
</dbReference>
<feature type="transmembrane region" description="Helical" evidence="1">
    <location>
        <begin position="154"/>
        <end position="175"/>
    </location>
</feature>
<keyword evidence="1" id="KW-0472">Membrane</keyword>
<keyword evidence="1" id="KW-1133">Transmembrane helix</keyword>
<gene>
    <name evidence="2" type="ORF">B0O44_104249</name>
</gene>
<protein>
    <submittedName>
        <fullName evidence="2">Uncharacterized protein DUF3667</fullName>
    </submittedName>
</protein>
<dbReference type="Proteomes" id="UP000248198">
    <property type="component" value="Unassembled WGS sequence"/>
</dbReference>
<dbReference type="InterPro" id="IPR022134">
    <property type="entry name" value="DUF3667"/>
</dbReference>
<keyword evidence="3" id="KW-1185">Reference proteome</keyword>
<proteinExistence type="predicted"/>
<accession>A0A318UGF5</accession>
<feature type="transmembrane region" description="Helical" evidence="1">
    <location>
        <begin position="187"/>
        <end position="205"/>
    </location>
</feature>
<sequence>MTPTQNIHCKNCNTEVHLNYCPNCAQPVKLKRINGHYVLHEIEHVLHFEKGILYTIRELVLRPGQSIRNFISENRSRLIKPIIFIIIASLIYTLASHFFHIDEPVLKAGQAENTATASIIKWIYGHLGYSNIIMGVFIAFWLKLFFRKYDYNFYEILILLCFAMGIGMLFFAFFVVLQGLTHVNLTMVRELVFFLYCAWAIGQFFDKKKVVNYVKALIAYLLGMVTFWFCALLLGQLIDQIIKH</sequence>
<dbReference type="RefSeq" id="WP_245943656.1">
    <property type="nucleotide sequence ID" value="NZ_QKLU01000004.1"/>
</dbReference>
<feature type="transmembrane region" description="Helical" evidence="1">
    <location>
        <begin position="78"/>
        <end position="99"/>
    </location>
</feature>
<name>A0A318UGF5_9SPHI</name>
<comment type="caution">
    <text evidence="2">The sequence shown here is derived from an EMBL/GenBank/DDBJ whole genome shotgun (WGS) entry which is preliminary data.</text>
</comment>